<organism evidence="1">
    <name type="scientific">viral metagenome</name>
    <dbReference type="NCBI Taxonomy" id="1070528"/>
    <lineage>
        <taxon>unclassified sequences</taxon>
        <taxon>metagenomes</taxon>
        <taxon>organismal metagenomes</taxon>
    </lineage>
</organism>
<sequence>MATSPIILCIPRVECTISKDYIYSVFSKLKIGKIESVQEIPLCNGSQYKRIIVKISWITNDISTYIQTRLLNDQTIKIVHSMPWYWLCVKYIKNISKKMHGPDPHMMKMSQS</sequence>
<accession>A0A6C0KHQ3</accession>
<proteinExistence type="predicted"/>
<name>A0A6C0KHQ3_9ZZZZ</name>
<dbReference type="AlphaFoldDB" id="A0A6C0KHQ3"/>
<dbReference type="EMBL" id="MN740915">
    <property type="protein sequence ID" value="QHU17515.1"/>
    <property type="molecule type" value="Genomic_DNA"/>
</dbReference>
<protein>
    <submittedName>
        <fullName evidence="1">Uncharacterized protein</fullName>
    </submittedName>
</protein>
<evidence type="ECO:0000313" key="1">
    <source>
        <dbReference type="EMBL" id="QHU17515.1"/>
    </source>
</evidence>
<reference evidence="1" key="1">
    <citation type="journal article" date="2020" name="Nature">
        <title>Giant virus diversity and host interactions through global metagenomics.</title>
        <authorList>
            <person name="Schulz F."/>
            <person name="Roux S."/>
            <person name="Paez-Espino D."/>
            <person name="Jungbluth S."/>
            <person name="Walsh D.A."/>
            <person name="Denef V.J."/>
            <person name="McMahon K.D."/>
            <person name="Konstantinidis K.T."/>
            <person name="Eloe-Fadrosh E.A."/>
            <person name="Kyrpides N.C."/>
            <person name="Woyke T."/>
        </authorList>
    </citation>
    <scope>NUCLEOTIDE SEQUENCE</scope>
    <source>
        <strain evidence="1">GVMAG-S-3300012000-57</strain>
    </source>
</reference>